<keyword evidence="2" id="KW-0479">Metal-binding</keyword>
<keyword evidence="7" id="KW-1185">Reference proteome</keyword>
<dbReference type="FunFam" id="3.30.70.100:FF:000001">
    <property type="entry name" value="ATPase copper transporting beta"/>
    <property type="match status" value="1"/>
</dbReference>
<dbReference type="PRINTS" id="PR00942">
    <property type="entry name" value="CUATPASEI"/>
</dbReference>
<dbReference type="OrthoDB" id="2721717at2"/>
<dbReference type="Pfam" id="PF00403">
    <property type="entry name" value="HMA"/>
    <property type="match status" value="1"/>
</dbReference>
<dbReference type="EMBL" id="JXLU01000076">
    <property type="protein sequence ID" value="KIO72983.1"/>
    <property type="molecule type" value="Genomic_DNA"/>
</dbReference>
<dbReference type="PANTHER" id="PTHR46594">
    <property type="entry name" value="P-TYPE CATION-TRANSPORTING ATPASE"/>
    <property type="match status" value="1"/>
</dbReference>
<dbReference type="eggNOG" id="COG2608">
    <property type="taxonomic scope" value="Bacteria"/>
</dbReference>
<dbReference type="RefSeq" id="WP_034767410.1">
    <property type="nucleotide sequence ID" value="NZ_CCRF01000010.1"/>
</dbReference>
<dbReference type="InterPro" id="IPR036163">
    <property type="entry name" value="HMA_dom_sf"/>
</dbReference>
<dbReference type="CDD" id="cd00371">
    <property type="entry name" value="HMA"/>
    <property type="match status" value="1"/>
</dbReference>
<dbReference type="PROSITE" id="PS50846">
    <property type="entry name" value="HMA_2"/>
    <property type="match status" value="1"/>
</dbReference>
<protein>
    <recommendedName>
        <fullName evidence="1">Copper chaperone CopZ</fullName>
    </recommendedName>
</protein>
<dbReference type="SUPFAM" id="SSF55008">
    <property type="entry name" value="HMA, heavy metal-associated domain"/>
    <property type="match status" value="1"/>
</dbReference>
<dbReference type="GO" id="GO:0046872">
    <property type="term" value="F:metal ion binding"/>
    <property type="evidence" value="ECO:0007669"/>
    <property type="project" value="UniProtKB-KW"/>
</dbReference>
<evidence type="ECO:0000313" key="7">
    <source>
        <dbReference type="Proteomes" id="UP000040576"/>
    </source>
</evidence>
<dbReference type="Gene3D" id="3.30.70.100">
    <property type="match status" value="1"/>
</dbReference>
<evidence type="ECO:0000256" key="2">
    <source>
        <dbReference type="ARBA" id="ARBA00022723"/>
    </source>
</evidence>
<dbReference type="InterPro" id="IPR017969">
    <property type="entry name" value="Heavy-metal-associated_CS"/>
</dbReference>
<evidence type="ECO:0000256" key="1">
    <source>
        <dbReference type="ARBA" id="ARBA00015313"/>
    </source>
</evidence>
<evidence type="ECO:0000313" key="5">
    <source>
        <dbReference type="EMBL" id="KIO72983.1"/>
    </source>
</evidence>
<dbReference type="EMBL" id="CCRF01000010">
    <property type="protein sequence ID" value="CEE00196.1"/>
    <property type="molecule type" value="Genomic_DNA"/>
</dbReference>
<reference evidence="5 6" key="2">
    <citation type="submission" date="2015-01" db="EMBL/GenBank/DDBJ databases">
        <title>Draft Genome Sequences of Four Bacillus thermoamylovorans Strains, Isolated From Food Products.</title>
        <authorList>
            <person name="Krawcyk A.O."/>
            <person name="Berendsen E.M."/>
            <person name="Eijlander R.T."/>
            <person name="de Jong A."/>
            <person name="Wells-Bennik M."/>
            <person name="Kuipers O.P."/>
        </authorList>
    </citation>
    <scope>NUCLEOTIDE SEQUENCE [LARGE SCALE GENOMIC DNA]</scope>
    <source>
        <strain evidence="5 6">B4167</strain>
    </source>
</reference>
<evidence type="ECO:0000313" key="4">
    <source>
        <dbReference type="EMBL" id="CEE00196.1"/>
    </source>
</evidence>
<evidence type="ECO:0000259" key="3">
    <source>
        <dbReference type="PROSITE" id="PS50846"/>
    </source>
</evidence>
<proteinExistence type="predicted"/>
<sequence length="73" mass="8150">MAKAVMQLETLTCPSCMKKIQGTLEKMDGVNRAKVLFNSSKAKVEFDESIVTKEDLKKIVEKLGYQVLNVKTA</sequence>
<dbReference type="Proteomes" id="UP000032076">
    <property type="component" value="Unassembled WGS sequence"/>
</dbReference>
<evidence type="ECO:0000313" key="6">
    <source>
        <dbReference type="Proteomes" id="UP000032076"/>
    </source>
</evidence>
<accession>A0A090IQ60</accession>
<dbReference type="GeneID" id="92959490"/>
<organism evidence="4 7">
    <name type="scientific">Caldibacillus thermoamylovorans</name>
    <dbReference type="NCBI Taxonomy" id="35841"/>
    <lineage>
        <taxon>Bacteria</taxon>
        <taxon>Bacillati</taxon>
        <taxon>Bacillota</taxon>
        <taxon>Bacilli</taxon>
        <taxon>Bacillales</taxon>
        <taxon>Bacillaceae</taxon>
        <taxon>Caldibacillus</taxon>
    </lineage>
</organism>
<feature type="domain" description="HMA" evidence="3">
    <location>
        <begin position="2"/>
        <end position="68"/>
    </location>
</feature>
<dbReference type="STRING" id="35841.B4167_2541"/>
<dbReference type="AlphaFoldDB" id="A0A090IQ60"/>
<dbReference type="PANTHER" id="PTHR46594:SF4">
    <property type="entry name" value="P-TYPE CATION-TRANSPORTING ATPASE"/>
    <property type="match status" value="1"/>
</dbReference>
<dbReference type="Proteomes" id="UP000040576">
    <property type="component" value="Unassembled WGS sequence"/>
</dbReference>
<dbReference type="KEGG" id="bthv:CQJ30_02225"/>
<name>A0A090IQ60_9BACI</name>
<gene>
    <name evidence="5" type="ORF">B4167_2541</name>
    <name evidence="4" type="ORF">BT1A1_0335</name>
</gene>
<dbReference type="PATRIC" id="fig|35841.6.peg.3896"/>
<reference evidence="4 7" key="1">
    <citation type="submission" date="2014-07" db="EMBL/GenBank/DDBJ databases">
        <authorList>
            <person name="Wibberg Daniel"/>
        </authorList>
    </citation>
    <scope>NUCLEOTIDE SEQUENCE [LARGE SCALE GENOMIC DNA]</scope>
</reference>
<dbReference type="PROSITE" id="PS01047">
    <property type="entry name" value="HMA_1"/>
    <property type="match status" value="1"/>
</dbReference>
<dbReference type="InterPro" id="IPR006121">
    <property type="entry name" value="HMA_dom"/>
</dbReference>